<keyword evidence="2" id="KW-1185">Reference proteome</keyword>
<accession>A0ACC1Z0G5</accession>
<name>A0ACC1Z0G5_MELAZ</name>
<organism evidence="1 2">
    <name type="scientific">Melia azedarach</name>
    <name type="common">Chinaberry tree</name>
    <dbReference type="NCBI Taxonomy" id="155640"/>
    <lineage>
        <taxon>Eukaryota</taxon>
        <taxon>Viridiplantae</taxon>
        <taxon>Streptophyta</taxon>
        <taxon>Embryophyta</taxon>
        <taxon>Tracheophyta</taxon>
        <taxon>Spermatophyta</taxon>
        <taxon>Magnoliopsida</taxon>
        <taxon>eudicotyledons</taxon>
        <taxon>Gunneridae</taxon>
        <taxon>Pentapetalae</taxon>
        <taxon>rosids</taxon>
        <taxon>malvids</taxon>
        <taxon>Sapindales</taxon>
        <taxon>Meliaceae</taxon>
        <taxon>Melia</taxon>
    </lineage>
</organism>
<evidence type="ECO:0000313" key="1">
    <source>
        <dbReference type="EMBL" id="KAJ4729471.1"/>
    </source>
</evidence>
<comment type="caution">
    <text evidence="1">The sequence shown here is derived from an EMBL/GenBank/DDBJ whole genome shotgun (WGS) entry which is preliminary data.</text>
</comment>
<gene>
    <name evidence="1" type="ORF">OWV82_002247</name>
</gene>
<evidence type="ECO:0000313" key="2">
    <source>
        <dbReference type="Proteomes" id="UP001164539"/>
    </source>
</evidence>
<dbReference type="EMBL" id="CM051394">
    <property type="protein sequence ID" value="KAJ4729471.1"/>
    <property type="molecule type" value="Genomic_DNA"/>
</dbReference>
<proteinExistence type="predicted"/>
<protein>
    <submittedName>
        <fullName evidence="1">Fasciclin-like arabinogalactan protein</fullName>
    </submittedName>
</protein>
<dbReference type="Proteomes" id="UP001164539">
    <property type="component" value="Chromosome 1"/>
</dbReference>
<sequence>MANSVLFFLIIFSLCSTFALASPKSLSSAVETLSNSGYLSMALTLQITSKTLNLDSETITIFAPSDFSFVKSGQLSLLLLQCHISPVRLDQDSLKTLGFGSRIPTLSSNHSLIVTTADQKNPLSINGVLIQESPIFDEVDLVIYGTDEFFNSSFQVMISSPHSAPEPGPAPVPVPDPAFAPASASAPAPAPSPSLTTKVDNSSTELESSGWFNVDVYSQASDWLNSRGYTVMATFLDMQLVGIKNQTRLTIFAPVDEAMETYVKNITDYVSIFRQHIVPRLLQWQDLIRLEDGAMLPTCAEGFMINVTRSGDVIVVNGVPVVFPAMYSSNWLVVHGLNNLLVSSPLEQKEIGESFSELDGEDYQYEPDYA</sequence>
<reference evidence="1 2" key="1">
    <citation type="journal article" date="2023" name="Science">
        <title>Complex scaffold remodeling in plant triterpene biosynthesis.</title>
        <authorList>
            <person name="De La Pena R."/>
            <person name="Hodgson H."/>
            <person name="Liu J.C."/>
            <person name="Stephenson M.J."/>
            <person name="Martin A.C."/>
            <person name="Owen C."/>
            <person name="Harkess A."/>
            <person name="Leebens-Mack J."/>
            <person name="Jimenez L.E."/>
            <person name="Osbourn A."/>
            <person name="Sattely E.S."/>
        </authorList>
    </citation>
    <scope>NUCLEOTIDE SEQUENCE [LARGE SCALE GENOMIC DNA]</scope>
    <source>
        <strain evidence="2">cv. JPN11</strain>
        <tissue evidence="1">Leaf</tissue>
    </source>
</reference>